<dbReference type="RefSeq" id="WP_141703860.1">
    <property type="nucleotide sequence ID" value="NZ_MCRJ01000111.1"/>
</dbReference>
<sequence>MLRSLAAGLILALPMTAVPVPAAERAPGAADERAPGVALPGPLEDAPLVTGSIAPTRAGWKTALADVDAAFRRTLPALAVSDPGE</sequence>
<feature type="signal peptide" evidence="1">
    <location>
        <begin position="1"/>
        <end position="22"/>
    </location>
</feature>
<name>A0A1E3GYT0_9HYPH</name>
<organism evidence="2 3">
    <name type="scientific">Methylobrevis pamukkalensis</name>
    <dbReference type="NCBI Taxonomy" id="1439726"/>
    <lineage>
        <taxon>Bacteria</taxon>
        <taxon>Pseudomonadati</taxon>
        <taxon>Pseudomonadota</taxon>
        <taxon>Alphaproteobacteria</taxon>
        <taxon>Hyphomicrobiales</taxon>
        <taxon>Pleomorphomonadaceae</taxon>
        <taxon>Methylobrevis</taxon>
    </lineage>
</organism>
<evidence type="ECO:0000313" key="3">
    <source>
        <dbReference type="Proteomes" id="UP000094622"/>
    </source>
</evidence>
<dbReference type="AlphaFoldDB" id="A0A1E3GYT0"/>
<protein>
    <submittedName>
        <fullName evidence="2">Uncharacterized protein</fullName>
    </submittedName>
</protein>
<keyword evidence="1" id="KW-0732">Signal</keyword>
<reference evidence="2 3" key="1">
    <citation type="submission" date="2016-07" db="EMBL/GenBank/DDBJ databases">
        <title>Draft Genome Sequence of Methylobrevis pamukkalensis PK2.</title>
        <authorList>
            <person name="Vasilenko O.V."/>
            <person name="Doronina N.V."/>
            <person name="Shmareva M.N."/>
            <person name="Tarlachkov S.V."/>
            <person name="Mustakhimov I."/>
            <person name="Trotsenko Y.A."/>
        </authorList>
    </citation>
    <scope>NUCLEOTIDE SEQUENCE [LARGE SCALE GENOMIC DNA]</scope>
    <source>
        <strain evidence="2 3">PK2</strain>
    </source>
</reference>
<accession>A0A1E3GYT0</accession>
<gene>
    <name evidence="2" type="ORF">A6302_03623</name>
</gene>
<comment type="caution">
    <text evidence="2">The sequence shown here is derived from an EMBL/GenBank/DDBJ whole genome shotgun (WGS) entry which is preliminary data.</text>
</comment>
<evidence type="ECO:0000256" key="1">
    <source>
        <dbReference type="SAM" id="SignalP"/>
    </source>
</evidence>
<dbReference type="EMBL" id="MCRJ01000111">
    <property type="protein sequence ID" value="ODN69085.1"/>
    <property type="molecule type" value="Genomic_DNA"/>
</dbReference>
<dbReference type="Proteomes" id="UP000094622">
    <property type="component" value="Unassembled WGS sequence"/>
</dbReference>
<evidence type="ECO:0000313" key="2">
    <source>
        <dbReference type="EMBL" id="ODN69085.1"/>
    </source>
</evidence>
<proteinExistence type="predicted"/>
<keyword evidence="3" id="KW-1185">Reference proteome</keyword>
<feature type="chain" id="PRO_5009128857" evidence="1">
    <location>
        <begin position="23"/>
        <end position="85"/>
    </location>
</feature>